<comment type="similarity">
    <text evidence="1">Belongs to the MYG1 family.</text>
</comment>
<dbReference type="InterPro" id="IPR003226">
    <property type="entry name" value="MYG1_exonuclease"/>
</dbReference>
<dbReference type="Pfam" id="PF03690">
    <property type="entry name" value="MYG1_exonuc"/>
    <property type="match status" value="1"/>
</dbReference>
<evidence type="ECO:0000256" key="1">
    <source>
        <dbReference type="ARBA" id="ARBA00010105"/>
    </source>
</evidence>
<dbReference type="RefSeq" id="XP_017989225.1">
    <property type="nucleotide sequence ID" value="XM_018133612.1"/>
</dbReference>
<dbReference type="GO" id="GO:0005737">
    <property type="term" value="C:cytoplasm"/>
    <property type="evidence" value="ECO:0007669"/>
    <property type="project" value="TreeGrafter"/>
</dbReference>
<proteinExistence type="inferred from homology"/>
<dbReference type="GeneID" id="28725572"/>
<reference evidence="2 3" key="1">
    <citation type="submission" date="2016-01" db="EMBL/GenBank/DDBJ databases">
        <title>Genome sequence of the yeast Holleya sinecauda.</title>
        <authorList>
            <person name="Dietrich F.S."/>
        </authorList>
    </citation>
    <scope>NUCLEOTIDE SEQUENCE [LARGE SCALE GENOMIC DNA]</scope>
    <source>
        <strain evidence="2 3">ATCC 58844</strain>
    </source>
</reference>
<dbReference type="STRING" id="45286.A0A0X8HVE7"/>
<gene>
    <name evidence="2" type="ORF">AW171_hschr74253</name>
</gene>
<dbReference type="Proteomes" id="UP000243052">
    <property type="component" value="Chromosome vii"/>
</dbReference>
<dbReference type="OrthoDB" id="10265310at2759"/>
<sequence>MFKRLKMATINKICTHSGSFHADEALAVHMLKLLPECKNAEVIRSRDPQKWEEADIVVDVGGKYDGVKFFDHHQREFNETFSNAYKTKLSSAGLVYKHFGKNVIKAVCPEIKPEEVDTIYEEVYKEFIEAFDANDNGISNFDIEELGVKPKFHDKNISIPGIISRMNPNWNEDCSEAKFDEQFFKASAFVGTCFENVVDNYCRAWLPALELVREAVKNRESVDPSGSVILLERFCPWKQHLYQVERELGIQDTIKFVVFKDSAGTWRVSTVPVSSSSFKFRHGLPEPLRGLRDEELSDKSSIPGCIFVHASGFIGGAQTKDAVLQLAKQSLE</sequence>
<dbReference type="PANTHER" id="PTHR11215:SF1">
    <property type="entry name" value="MYG1 EXONUCLEASE"/>
    <property type="match status" value="1"/>
</dbReference>
<evidence type="ECO:0000313" key="2">
    <source>
        <dbReference type="EMBL" id="AMD22229.1"/>
    </source>
</evidence>
<organism evidence="2 3">
    <name type="scientific">Eremothecium sinecaudum</name>
    <dbReference type="NCBI Taxonomy" id="45286"/>
    <lineage>
        <taxon>Eukaryota</taxon>
        <taxon>Fungi</taxon>
        <taxon>Dikarya</taxon>
        <taxon>Ascomycota</taxon>
        <taxon>Saccharomycotina</taxon>
        <taxon>Saccharomycetes</taxon>
        <taxon>Saccharomycetales</taxon>
        <taxon>Saccharomycetaceae</taxon>
        <taxon>Eremothecium</taxon>
    </lineage>
</organism>
<protein>
    <submittedName>
        <fullName evidence="2">HGL111Cp</fullName>
    </submittedName>
</protein>
<dbReference type="PANTHER" id="PTHR11215">
    <property type="entry name" value="METAL DEPENDENT HYDROLASE - RELATED"/>
    <property type="match status" value="1"/>
</dbReference>
<evidence type="ECO:0000313" key="3">
    <source>
        <dbReference type="Proteomes" id="UP000243052"/>
    </source>
</evidence>
<dbReference type="AlphaFoldDB" id="A0A0X8HVE7"/>
<name>A0A0X8HVE7_9SACH</name>
<dbReference type="GO" id="GO:0005634">
    <property type="term" value="C:nucleus"/>
    <property type="evidence" value="ECO:0007669"/>
    <property type="project" value="TreeGrafter"/>
</dbReference>
<accession>A0A0X8HVE7</accession>
<keyword evidence="3" id="KW-1185">Reference proteome</keyword>
<dbReference type="EMBL" id="CP014247">
    <property type="protein sequence ID" value="AMD22229.1"/>
    <property type="molecule type" value="Genomic_DNA"/>
</dbReference>